<accession>E2C9Q1</accession>
<gene>
    <name evidence="1" type="ORF">EAI_15760</name>
</gene>
<sequence>MKKQSSVKVNTVFNGEFVAGDKRANKSINTRNFGLLPTSDLDNWFVMCVIEPILALEEFQERDSRWAYSRAYSI</sequence>
<reference evidence="1 2" key="1">
    <citation type="journal article" date="2010" name="Science">
        <title>Genomic comparison of the ants Camponotus floridanus and Harpegnathos saltator.</title>
        <authorList>
            <person name="Bonasio R."/>
            <person name="Zhang G."/>
            <person name="Ye C."/>
            <person name="Mutti N.S."/>
            <person name="Fang X."/>
            <person name="Qin N."/>
            <person name="Donahue G."/>
            <person name="Yang P."/>
            <person name="Li Q."/>
            <person name="Li C."/>
            <person name="Zhang P."/>
            <person name="Huang Z."/>
            <person name="Berger S.L."/>
            <person name="Reinberg D."/>
            <person name="Wang J."/>
            <person name="Liebig J."/>
        </authorList>
    </citation>
    <scope>NUCLEOTIDE SEQUENCE [LARGE SCALE GENOMIC DNA]</scope>
    <source>
        <strain evidence="1 2">R22 G/1</strain>
    </source>
</reference>
<dbReference type="OrthoDB" id="7694315at2759"/>
<dbReference type="InParanoid" id="E2C9Q1"/>
<evidence type="ECO:0000313" key="1">
    <source>
        <dbReference type="EMBL" id="EFN75328.1"/>
    </source>
</evidence>
<dbReference type="OMA" id="WAYSRAY"/>
<dbReference type="AlphaFoldDB" id="E2C9Q1"/>
<evidence type="ECO:0000313" key="2">
    <source>
        <dbReference type="Proteomes" id="UP000008237"/>
    </source>
</evidence>
<proteinExistence type="predicted"/>
<name>E2C9Q1_HARSA</name>
<protein>
    <submittedName>
        <fullName evidence="1">Uncharacterized protein</fullName>
    </submittedName>
</protein>
<keyword evidence="2" id="KW-1185">Reference proteome</keyword>
<dbReference type="EMBL" id="GL453891">
    <property type="protein sequence ID" value="EFN75328.1"/>
    <property type="molecule type" value="Genomic_DNA"/>
</dbReference>
<organism evidence="2">
    <name type="scientific">Harpegnathos saltator</name>
    <name type="common">Jerdon's jumping ant</name>
    <dbReference type="NCBI Taxonomy" id="610380"/>
    <lineage>
        <taxon>Eukaryota</taxon>
        <taxon>Metazoa</taxon>
        <taxon>Ecdysozoa</taxon>
        <taxon>Arthropoda</taxon>
        <taxon>Hexapoda</taxon>
        <taxon>Insecta</taxon>
        <taxon>Pterygota</taxon>
        <taxon>Neoptera</taxon>
        <taxon>Endopterygota</taxon>
        <taxon>Hymenoptera</taxon>
        <taxon>Apocrita</taxon>
        <taxon>Aculeata</taxon>
        <taxon>Formicoidea</taxon>
        <taxon>Formicidae</taxon>
        <taxon>Ponerinae</taxon>
        <taxon>Ponerini</taxon>
        <taxon>Harpegnathos</taxon>
    </lineage>
</organism>
<dbReference type="Proteomes" id="UP000008237">
    <property type="component" value="Unassembled WGS sequence"/>
</dbReference>